<dbReference type="GeneID" id="101898183"/>
<evidence type="ECO:0000313" key="5">
    <source>
        <dbReference type="RefSeq" id="XP_005180457.1"/>
    </source>
</evidence>
<evidence type="ECO:0000256" key="2">
    <source>
        <dbReference type="SAM" id="SignalP"/>
    </source>
</evidence>
<feature type="compositionally biased region" description="Polar residues" evidence="1">
    <location>
        <begin position="620"/>
        <end position="640"/>
    </location>
</feature>
<organism evidence="3">
    <name type="scientific">Musca domestica</name>
    <name type="common">House fly</name>
    <dbReference type="NCBI Taxonomy" id="7370"/>
    <lineage>
        <taxon>Eukaryota</taxon>
        <taxon>Metazoa</taxon>
        <taxon>Ecdysozoa</taxon>
        <taxon>Arthropoda</taxon>
        <taxon>Hexapoda</taxon>
        <taxon>Insecta</taxon>
        <taxon>Pterygota</taxon>
        <taxon>Neoptera</taxon>
        <taxon>Endopterygota</taxon>
        <taxon>Diptera</taxon>
        <taxon>Brachycera</taxon>
        <taxon>Muscomorpha</taxon>
        <taxon>Muscoidea</taxon>
        <taxon>Muscidae</taxon>
        <taxon>Musca</taxon>
    </lineage>
</organism>
<keyword evidence="4" id="KW-1185">Reference proteome</keyword>
<dbReference type="Proteomes" id="UP001652621">
    <property type="component" value="Unplaced"/>
</dbReference>
<evidence type="ECO:0000313" key="3">
    <source>
        <dbReference type="EnsemblMetazoa" id="MDOA003224-PA"/>
    </source>
</evidence>
<feature type="signal peptide" evidence="2">
    <location>
        <begin position="1"/>
        <end position="18"/>
    </location>
</feature>
<feature type="region of interest" description="Disordered" evidence="1">
    <location>
        <begin position="33"/>
        <end position="54"/>
    </location>
</feature>
<name>A0A1I8MBL0_MUSDO</name>
<dbReference type="VEuPathDB" id="VectorBase:MDOMA2_016035"/>
<evidence type="ECO:0000313" key="4">
    <source>
        <dbReference type="Proteomes" id="UP001652621"/>
    </source>
</evidence>
<feature type="compositionally biased region" description="Low complexity" evidence="1">
    <location>
        <begin position="662"/>
        <end position="672"/>
    </location>
</feature>
<evidence type="ECO:0000256" key="1">
    <source>
        <dbReference type="SAM" id="MobiDB-lite"/>
    </source>
</evidence>
<sequence length="1022" mass="109610">MKLLAHFVGLLFVGFAAADISLKLKEQQQQQQSQYLPPISENTARNEQQKFEESKYGNSKYQVFEVHNGYNGPAGNSGSSSGRSQKIRIEHINAPPGFPLDDPNLDATLLRIVTDGAAENHGPRVEENEVVSNNEQIPIPFPSNYRHVFPEKSSSRKSNYNEDQKQQQLQQTTFVNSYTTQERAPQAKPFKGSPYLPPVPGSGENVGPEYLPPQTDSENRPFKGPDYLPPSEGQVPTFQPNNPFKGPDYLPPQPSGSTTQQYKAPEYLPPTGGATNQGSYQDNLSNNQQYNVPAGAGTNQNTYQTNGQFKGPDYLPPPPSVNGGGVSNQGSYQSNTPFKGPDYLPPSPGSSGPATSQGSYQTSSQPQTGGQSFPNNPFKGPDYLPPPSSNNFKGPEYLPPQASAGQQSVTQNTFTAVGALPPGYDFVKPENSEAAISELHTLPNDDDDNGAGNNSQEVTVQAHLQVAGGQVQSRNLGQTAGSYQAPGYLPPVAGQQQSSNIVYGTPKPGNAPLSPAYQAPGYLPPPSQQQTTTTTQGLGSYQAPGYLPPSSTPQPQGGSYQAPGYLPPSPSGPSSTNQGNVYQAPGYLPPPPSQGQSERESKSYSAPGYLPPGYDFQKPVEQTTNQAPSQTNIPGNNNNYKAPGYLPPGYDFQKPAETEVHQGSSPQSQSGGHNHNYQAPGYLPPASQTPFKGPEYLPPVTNAGAHEQSSAQLPSNTVSQVSTSGLQTASLVAPNPANINFKSPAYLPPVSNAPRPSYALPSTYQGPGYLPPFANAHPTPTAAQTSHMHPLSSYMTSVQPFERYGSARKPFAEYGPPPAAVATNTHDVAPMYKEAASRPQYYAPAMSYAQNTIGTQAYGQTASHSFASSTFNHQTRQALQAFMPKDLRQEIPSSRSLVGTAISSSTTSPTVSVAPTASAKIRTVQIVNPNTVKTLKVLESLDHSGVKTIKILGPSNEEPKGEHRVVKVVSGREQTVQTVKIYNDHQDVTDSHVAESHGYLPPRRKRNHKKVTAKGRRRIVKN</sequence>
<dbReference type="STRING" id="7370.A0A1I8MBL0"/>
<feature type="region of interest" description="Disordered" evidence="1">
    <location>
        <begin position="992"/>
        <end position="1022"/>
    </location>
</feature>
<reference evidence="3" key="1">
    <citation type="submission" date="2020-05" db="UniProtKB">
        <authorList>
            <consortium name="EnsemblMetazoa"/>
        </authorList>
    </citation>
    <scope>IDENTIFICATION</scope>
    <source>
        <strain evidence="3">Aabys</strain>
    </source>
</reference>
<dbReference type="OrthoDB" id="8057874at2759"/>
<feature type="compositionally biased region" description="Polar residues" evidence="1">
    <location>
        <begin position="403"/>
        <end position="415"/>
    </location>
</feature>
<keyword evidence="2" id="KW-0732">Signal</keyword>
<feature type="chain" id="PRO_5044560107" evidence="2">
    <location>
        <begin position="19"/>
        <end position="1022"/>
    </location>
</feature>
<gene>
    <name evidence="3" type="primary">101898183</name>
    <name evidence="5" type="synonym">LOC101898183</name>
</gene>
<feature type="compositionally biased region" description="Polar residues" evidence="1">
    <location>
        <begin position="172"/>
        <end position="183"/>
    </location>
</feature>
<feature type="compositionally biased region" description="Basic residues" evidence="1">
    <location>
        <begin position="1002"/>
        <end position="1022"/>
    </location>
</feature>
<dbReference type="KEGG" id="mde:101898183"/>
<feature type="compositionally biased region" description="Polar residues" evidence="1">
    <location>
        <begin position="470"/>
        <end position="482"/>
    </location>
</feature>
<dbReference type="AlphaFoldDB" id="A0A1I8MBL0"/>
<feature type="compositionally biased region" description="Polar residues" evidence="1">
    <location>
        <begin position="273"/>
        <end position="308"/>
    </location>
</feature>
<dbReference type="eggNOG" id="ENOG502SEHM">
    <property type="taxonomic scope" value="Eukaryota"/>
</dbReference>
<dbReference type="EnsemblMetazoa" id="MDOA003224-RA">
    <property type="protein sequence ID" value="MDOA003224-PA"/>
    <property type="gene ID" value="MDOA003224"/>
</dbReference>
<proteinExistence type="predicted"/>
<accession>A0A1I8MBL0</accession>
<dbReference type="RefSeq" id="XP_005180457.1">
    <property type="nucleotide sequence ID" value="XM_005180400.3"/>
</dbReference>
<protein>
    <submittedName>
        <fullName evidence="5">Trithorax group protein osa</fullName>
    </submittedName>
</protein>
<feature type="compositionally biased region" description="Basic and acidic residues" evidence="1">
    <location>
        <begin position="148"/>
        <end position="165"/>
    </location>
</feature>
<dbReference type="VEuPathDB" id="VectorBase:MDOA003224"/>
<feature type="compositionally biased region" description="Polar residues" evidence="1">
    <location>
        <begin position="707"/>
        <end position="721"/>
    </location>
</feature>
<feature type="compositionally biased region" description="Low complexity" evidence="1">
    <location>
        <begin position="349"/>
        <end position="372"/>
    </location>
</feature>
<reference evidence="5" key="2">
    <citation type="submission" date="2025-04" db="UniProtKB">
        <authorList>
            <consortium name="RefSeq"/>
        </authorList>
    </citation>
    <scope>IDENTIFICATION</scope>
    <source>
        <strain evidence="5">Aabys</strain>
    </source>
</reference>
<feature type="region of interest" description="Disordered" evidence="1">
    <location>
        <begin position="120"/>
        <end position="721"/>
    </location>
</feature>